<sequence>MESLWARQTFSAGDLRRFVTGQSKPDRVEGARIHAYGSQHNGNDWLRHQDVKTLSFEDLRTGGGSEGWQPWVAEINAKGSQENVFALAISQRAMPGNEAETIYDHPALLKYVPMKRENFKKVVEDLHIHPAISVLVNLGTPTISRIKTDSSDRQVYTLRIEQSLTHQTAMTVTYFPGKAGSTTGTAANPHRIHAIILGYDEDDTKELRKRLKKCKAAIFSPFTLVKAFLHVEKRRRFDEVNNKITAFQTILQNYGRVPIGNEASLDRNNSRSGNANSPLARMKQAWTKSLMSSSARSGVGGGADDPKNLIRLYLDVCALKNALAAWNAQLRSLREDVGNDEFGAEAAADVEPREYLRRLAEEYDVKIDKCDTVLQGASLAFQMETAHLSRLDTQIALRDGKQMKAVALLTMIFLPATFIATLLAVPHFKDTMETKVFSPWLWYLILSLPLTAVVLAIYFTWINCYKTSTLEDSFKMA</sequence>
<feature type="transmembrane region" description="Helical" evidence="1">
    <location>
        <begin position="440"/>
        <end position="461"/>
    </location>
</feature>
<dbReference type="GO" id="GO:0016301">
    <property type="term" value="F:kinase activity"/>
    <property type="evidence" value="ECO:0007669"/>
    <property type="project" value="UniProtKB-KW"/>
</dbReference>
<dbReference type="EMBL" id="WIGM01000572">
    <property type="protein sequence ID" value="KAF6821746.1"/>
    <property type="molecule type" value="Genomic_DNA"/>
</dbReference>
<keyword evidence="1" id="KW-0812">Transmembrane</keyword>
<keyword evidence="1" id="KW-0472">Membrane</keyword>
<evidence type="ECO:0000313" key="2">
    <source>
        <dbReference type="EMBL" id="KAF6821746.1"/>
    </source>
</evidence>
<protein>
    <submittedName>
        <fullName evidence="2">Protein kinase</fullName>
    </submittedName>
</protein>
<reference evidence="2" key="1">
    <citation type="journal article" date="2020" name="Phytopathology">
        <title>Genome Sequence Resources of Colletotrichum truncatum, C. plurivorum, C. musicola, and C. sojae: Four Species Pathogenic to Soybean (Glycine max).</title>
        <authorList>
            <person name="Rogerio F."/>
            <person name="Boufleur T.R."/>
            <person name="Ciampi-Guillardi M."/>
            <person name="Sukno S.A."/>
            <person name="Thon M.R."/>
            <person name="Massola Junior N.S."/>
            <person name="Baroncelli R."/>
        </authorList>
    </citation>
    <scope>NUCLEOTIDE SEQUENCE</scope>
    <source>
        <strain evidence="2">LFN0074</strain>
    </source>
</reference>
<gene>
    <name evidence="2" type="ORF">CMUS01_11359</name>
</gene>
<evidence type="ECO:0000256" key="1">
    <source>
        <dbReference type="SAM" id="Phobius"/>
    </source>
</evidence>
<keyword evidence="2" id="KW-0418">Kinase</keyword>
<dbReference type="Proteomes" id="UP000639643">
    <property type="component" value="Unassembled WGS sequence"/>
</dbReference>
<keyword evidence="3" id="KW-1185">Reference proteome</keyword>
<evidence type="ECO:0000313" key="3">
    <source>
        <dbReference type="Proteomes" id="UP000639643"/>
    </source>
</evidence>
<dbReference type="Gene3D" id="1.20.58.340">
    <property type="entry name" value="Magnesium transport protein CorA, transmembrane region"/>
    <property type="match status" value="1"/>
</dbReference>
<dbReference type="AlphaFoldDB" id="A0A8H6N6Z4"/>
<comment type="caution">
    <text evidence="2">The sequence shown here is derived from an EMBL/GenBank/DDBJ whole genome shotgun (WGS) entry which is preliminary data.</text>
</comment>
<feature type="transmembrane region" description="Helical" evidence="1">
    <location>
        <begin position="405"/>
        <end position="428"/>
    </location>
</feature>
<dbReference type="OrthoDB" id="5392974at2759"/>
<keyword evidence="2" id="KW-0808">Transferase</keyword>
<name>A0A8H6N6Z4_9PEZI</name>
<accession>A0A8H6N6Z4</accession>
<proteinExistence type="predicted"/>
<keyword evidence="1" id="KW-1133">Transmembrane helix</keyword>
<organism evidence="2 3">
    <name type="scientific">Colletotrichum musicola</name>
    <dbReference type="NCBI Taxonomy" id="2175873"/>
    <lineage>
        <taxon>Eukaryota</taxon>
        <taxon>Fungi</taxon>
        <taxon>Dikarya</taxon>
        <taxon>Ascomycota</taxon>
        <taxon>Pezizomycotina</taxon>
        <taxon>Sordariomycetes</taxon>
        <taxon>Hypocreomycetidae</taxon>
        <taxon>Glomerellales</taxon>
        <taxon>Glomerellaceae</taxon>
        <taxon>Colletotrichum</taxon>
        <taxon>Colletotrichum orchidearum species complex</taxon>
    </lineage>
</organism>